<accession>A0A9J6FW76</accession>
<dbReference type="EMBL" id="JABSTR010000004">
    <property type="protein sequence ID" value="KAH9366300.1"/>
    <property type="molecule type" value="Genomic_DNA"/>
</dbReference>
<dbReference type="AlphaFoldDB" id="A0A9J6FW76"/>
<feature type="compositionally biased region" description="Basic residues" evidence="1">
    <location>
        <begin position="60"/>
        <end position="72"/>
    </location>
</feature>
<gene>
    <name evidence="2" type="ORF">HPB48_010285</name>
</gene>
<dbReference type="VEuPathDB" id="VectorBase:HLOH_043378"/>
<feature type="compositionally biased region" description="Basic and acidic residues" evidence="1">
    <location>
        <begin position="123"/>
        <end position="135"/>
    </location>
</feature>
<evidence type="ECO:0000256" key="1">
    <source>
        <dbReference type="SAM" id="MobiDB-lite"/>
    </source>
</evidence>
<name>A0A9J6FW76_HAELO</name>
<feature type="compositionally biased region" description="Basic and acidic residues" evidence="1">
    <location>
        <begin position="96"/>
        <end position="115"/>
    </location>
</feature>
<dbReference type="Proteomes" id="UP000821853">
    <property type="component" value="Chromosome 2"/>
</dbReference>
<feature type="compositionally biased region" description="Basic and acidic residues" evidence="1">
    <location>
        <begin position="19"/>
        <end position="37"/>
    </location>
</feature>
<comment type="caution">
    <text evidence="2">The sequence shown here is derived from an EMBL/GenBank/DDBJ whole genome shotgun (WGS) entry which is preliminary data.</text>
</comment>
<evidence type="ECO:0000313" key="2">
    <source>
        <dbReference type="EMBL" id="KAH9366300.1"/>
    </source>
</evidence>
<protein>
    <submittedName>
        <fullName evidence="2">Uncharacterized protein</fullName>
    </submittedName>
</protein>
<organism evidence="2 3">
    <name type="scientific">Haemaphysalis longicornis</name>
    <name type="common">Bush tick</name>
    <dbReference type="NCBI Taxonomy" id="44386"/>
    <lineage>
        <taxon>Eukaryota</taxon>
        <taxon>Metazoa</taxon>
        <taxon>Ecdysozoa</taxon>
        <taxon>Arthropoda</taxon>
        <taxon>Chelicerata</taxon>
        <taxon>Arachnida</taxon>
        <taxon>Acari</taxon>
        <taxon>Parasitiformes</taxon>
        <taxon>Ixodida</taxon>
        <taxon>Ixodoidea</taxon>
        <taxon>Ixodidae</taxon>
        <taxon>Haemaphysalinae</taxon>
        <taxon>Haemaphysalis</taxon>
    </lineage>
</organism>
<keyword evidence="3" id="KW-1185">Reference proteome</keyword>
<proteinExistence type="predicted"/>
<sequence>MPEEEEDDDKKAKGKKADKKSDKGKKDNKKGGKDKGGGKGGSKKSSKSGSDRAECTNFGKWRRRRKKSRAGRSHSLISVPTDLPAGLGPLSPLEAVQKEEAKKPDQAEKSSDKSSLKSASSTEKSKTSKTDTTEKSEDEPGGLDQPKKKTSSKVVGKSSEPSSSKAVVRTFTSRGPVYADNYFGEDTDDEGSHSYIEIQMFGRQYPVTDQGWVPQSQTHLWEQSYRDAASQQRQVEWANNQQFYDDVAVPAWQAPQPDPAAVRFGAMATGSAPLDAGGRNALVAQRLREVHQALQPPPLTDDVVTSTERVIYEVTRSVPSKPSGMSLVDAPIRPASTGPGGGACVLSSQATSQFQCPATGSQAIVRVRHVSVLQHIHIRRVKNGEDHHTLTRDERKKYV</sequence>
<evidence type="ECO:0000313" key="3">
    <source>
        <dbReference type="Proteomes" id="UP000821853"/>
    </source>
</evidence>
<dbReference type="OrthoDB" id="6525191at2759"/>
<feature type="region of interest" description="Disordered" evidence="1">
    <location>
        <begin position="1"/>
        <end position="168"/>
    </location>
</feature>
<reference evidence="2 3" key="1">
    <citation type="journal article" date="2020" name="Cell">
        <title>Large-Scale Comparative Analyses of Tick Genomes Elucidate Their Genetic Diversity and Vector Capacities.</title>
        <authorList>
            <consortium name="Tick Genome and Microbiome Consortium (TIGMIC)"/>
            <person name="Jia N."/>
            <person name="Wang J."/>
            <person name="Shi W."/>
            <person name="Du L."/>
            <person name="Sun Y."/>
            <person name="Zhan W."/>
            <person name="Jiang J.F."/>
            <person name="Wang Q."/>
            <person name="Zhang B."/>
            <person name="Ji P."/>
            <person name="Bell-Sakyi L."/>
            <person name="Cui X.M."/>
            <person name="Yuan T.T."/>
            <person name="Jiang B.G."/>
            <person name="Yang W.F."/>
            <person name="Lam T.T."/>
            <person name="Chang Q.C."/>
            <person name="Ding S.J."/>
            <person name="Wang X.J."/>
            <person name="Zhu J.G."/>
            <person name="Ruan X.D."/>
            <person name="Zhao L."/>
            <person name="Wei J.T."/>
            <person name="Ye R.Z."/>
            <person name="Que T.C."/>
            <person name="Du C.H."/>
            <person name="Zhou Y.H."/>
            <person name="Cheng J.X."/>
            <person name="Dai P.F."/>
            <person name="Guo W.B."/>
            <person name="Han X.H."/>
            <person name="Huang E.J."/>
            <person name="Li L.F."/>
            <person name="Wei W."/>
            <person name="Gao Y.C."/>
            <person name="Liu J.Z."/>
            <person name="Shao H.Z."/>
            <person name="Wang X."/>
            <person name="Wang C.C."/>
            <person name="Yang T.C."/>
            <person name="Huo Q.B."/>
            <person name="Li W."/>
            <person name="Chen H.Y."/>
            <person name="Chen S.E."/>
            <person name="Zhou L.G."/>
            <person name="Ni X.B."/>
            <person name="Tian J.H."/>
            <person name="Sheng Y."/>
            <person name="Liu T."/>
            <person name="Pan Y.S."/>
            <person name="Xia L.Y."/>
            <person name="Li J."/>
            <person name="Zhao F."/>
            <person name="Cao W.C."/>
        </authorList>
    </citation>
    <scope>NUCLEOTIDE SEQUENCE [LARGE SCALE GENOMIC DNA]</scope>
    <source>
        <strain evidence="2">HaeL-2018</strain>
    </source>
</reference>